<dbReference type="AlphaFoldDB" id="A0A844AM62"/>
<dbReference type="InterPro" id="IPR017582">
    <property type="entry name" value="SelU"/>
</dbReference>
<dbReference type="Proteomes" id="UP000436694">
    <property type="component" value="Unassembled WGS sequence"/>
</dbReference>
<accession>A0A844AM62</accession>
<dbReference type="PROSITE" id="PS00380">
    <property type="entry name" value="RHODANESE_1"/>
    <property type="match status" value="1"/>
</dbReference>
<keyword evidence="1" id="KW-0711">Selenium</keyword>
<name>A0A844AM62_9RHOB</name>
<evidence type="ECO:0000259" key="2">
    <source>
        <dbReference type="PROSITE" id="PS50206"/>
    </source>
</evidence>
<protein>
    <submittedName>
        <fullName evidence="3">tRNA 2-selenouridine(34) synthase MnmH</fullName>
    </submittedName>
</protein>
<dbReference type="GO" id="GO:0002098">
    <property type="term" value="P:tRNA wobble uridine modification"/>
    <property type="evidence" value="ECO:0007669"/>
    <property type="project" value="InterPro"/>
</dbReference>
<dbReference type="NCBIfam" id="NF008752">
    <property type="entry name" value="PRK11784.1-4"/>
    <property type="match status" value="1"/>
</dbReference>
<dbReference type="InterPro" id="IPR058840">
    <property type="entry name" value="AAA_SelU"/>
</dbReference>
<evidence type="ECO:0000313" key="3">
    <source>
        <dbReference type="EMBL" id="MQY42989.1"/>
    </source>
</evidence>
<feature type="domain" description="Rhodanese" evidence="2">
    <location>
        <begin position="13"/>
        <end position="132"/>
    </location>
</feature>
<dbReference type="GO" id="GO:0004792">
    <property type="term" value="F:thiosulfate-cyanide sulfurtransferase activity"/>
    <property type="evidence" value="ECO:0007669"/>
    <property type="project" value="InterPro"/>
</dbReference>
<dbReference type="SMART" id="SM00450">
    <property type="entry name" value="RHOD"/>
    <property type="match status" value="1"/>
</dbReference>
<dbReference type="PANTHER" id="PTHR30401:SF0">
    <property type="entry name" value="TRNA 2-SELENOURIDINE SYNTHASE"/>
    <property type="match status" value="1"/>
</dbReference>
<sequence>MVTNDMKLAEILNLSHDMVIDVRSPAEFALDHVPGAVNLPVLNNEERARVGTIYVQDSPFKARKLGAALVFRNAARHIEEQLSHLDGGWRPLVYCWRGGQRSGSFTWMLQQIGWRAEVLPGGYQSYRRQVCTALYEDKLPFRIFALDGYTGTAKTAILNAFADLGGQVLDLEALARHRGSLLGGCAEPQPSQKAFESAIIAQLMQFDPEKPVLVEAEASKIGARSLPPALWTALCAAPRIDVVVPVAARVKYLCATYDDILSDHPRLEDKLGVLRAHRSNAVVDNWLGLSLAGDKCALTQALVQEHYDPTYQKARDRHAHTPLAQISLGALEAADIEAAAQQLMAIVMAQG</sequence>
<dbReference type="Pfam" id="PF26341">
    <property type="entry name" value="AAA_SelU"/>
    <property type="match status" value="1"/>
</dbReference>
<gene>
    <name evidence="3" type="primary">mnmH</name>
    <name evidence="3" type="ORF">GG681_10075</name>
</gene>
<evidence type="ECO:0000256" key="1">
    <source>
        <dbReference type="ARBA" id="ARBA00023266"/>
    </source>
</evidence>
<comment type="caution">
    <text evidence="3">The sequence shown here is derived from an EMBL/GenBank/DDBJ whole genome shotgun (WGS) entry which is preliminary data.</text>
</comment>
<dbReference type="PANTHER" id="PTHR30401">
    <property type="entry name" value="TRNA 2-SELENOURIDINE SYNTHASE"/>
    <property type="match status" value="1"/>
</dbReference>
<dbReference type="InterPro" id="IPR001763">
    <property type="entry name" value="Rhodanese-like_dom"/>
</dbReference>
<dbReference type="Gene3D" id="3.40.250.10">
    <property type="entry name" value="Rhodanese-like domain"/>
    <property type="match status" value="1"/>
</dbReference>
<reference evidence="3 4" key="1">
    <citation type="submission" date="2019-10" db="EMBL/GenBank/DDBJ databases">
        <title>Epibacterium sp. nov., isolated from seawater.</title>
        <authorList>
            <person name="Zhang X."/>
            <person name="Li N."/>
        </authorList>
    </citation>
    <scope>NUCLEOTIDE SEQUENCE [LARGE SCALE GENOMIC DNA]</scope>
    <source>
        <strain evidence="3 4">SM1969</strain>
    </source>
</reference>
<dbReference type="Pfam" id="PF00581">
    <property type="entry name" value="Rhodanese"/>
    <property type="match status" value="1"/>
</dbReference>
<dbReference type="InterPro" id="IPR036873">
    <property type="entry name" value="Rhodanese-like_dom_sf"/>
</dbReference>
<organism evidence="3 4">
    <name type="scientific">Tritonibacter aquimaris</name>
    <dbReference type="NCBI Taxonomy" id="2663379"/>
    <lineage>
        <taxon>Bacteria</taxon>
        <taxon>Pseudomonadati</taxon>
        <taxon>Pseudomonadota</taxon>
        <taxon>Alphaproteobacteria</taxon>
        <taxon>Rhodobacterales</taxon>
        <taxon>Paracoccaceae</taxon>
        <taxon>Tritonibacter</taxon>
    </lineage>
</organism>
<dbReference type="NCBIfam" id="NF008750">
    <property type="entry name" value="PRK11784.1-2"/>
    <property type="match status" value="1"/>
</dbReference>
<dbReference type="GO" id="GO:0043828">
    <property type="term" value="F:tRNA 2-selenouridine synthase activity"/>
    <property type="evidence" value="ECO:0007669"/>
    <property type="project" value="InterPro"/>
</dbReference>
<proteinExistence type="predicted"/>
<dbReference type="PROSITE" id="PS50206">
    <property type="entry name" value="RHODANESE_3"/>
    <property type="match status" value="1"/>
</dbReference>
<keyword evidence="4" id="KW-1185">Reference proteome</keyword>
<dbReference type="InterPro" id="IPR001307">
    <property type="entry name" value="Thiosulphate_STrfase_CS"/>
</dbReference>
<dbReference type="EMBL" id="WIXK01000004">
    <property type="protein sequence ID" value="MQY42989.1"/>
    <property type="molecule type" value="Genomic_DNA"/>
</dbReference>
<dbReference type="SUPFAM" id="SSF52821">
    <property type="entry name" value="Rhodanese/Cell cycle control phosphatase"/>
    <property type="match status" value="1"/>
</dbReference>
<evidence type="ECO:0000313" key="4">
    <source>
        <dbReference type="Proteomes" id="UP000436694"/>
    </source>
</evidence>
<dbReference type="CDD" id="cd01520">
    <property type="entry name" value="RHOD_YbbB"/>
    <property type="match status" value="1"/>
</dbReference>
<dbReference type="NCBIfam" id="TIGR03167">
    <property type="entry name" value="tRNA_sel_U_synt"/>
    <property type="match status" value="1"/>
</dbReference>